<dbReference type="InterPro" id="IPR021971">
    <property type="entry name" value="Salp15"/>
</dbReference>
<keyword evidence="4" id="KW-0325">Glycoprotein</keyword>
<reference evidence="8" key="1">
    <citation type="submission" date="2012-12" db="EMBL/GenBank/DDBJ databases">
        <title>Identification and characterization of a phenylalanine ammonia-lyase gene family in Isatis indigotica Fort.</title>
        <authorList>
            <person name="Liu Q."/>
            <person name="Chen J."/>
            <person name="Zhou X."/>
            <person name="Di P."/>
            <person name="Xiao Y."/>
            <person name="Xuan H."/>
            <person name="Zhang L."/>
            <person name="Chen W."/>
        </authorList>
    </citation>
    <scope>NUCLEOTIDE SEQUENCE</scope>
    <source>
        <tissue evidence="8">Salivary gland</tissue>
    </source>
</reference>
<sequence length="172" mass="18152">MFKLSFFLIFVFAGLCFGVSSEDVSSSGNSETVEGAETSNVNSDGTSDSEGTSGKESDSGTSGEPLKLLNTSIPNFVGSYENKRSLLSTFINNCEMKMKETSVDPGTLTSERSSSSAINLASVHFDNCTFVCKPPNKGETFMMPMPKGTVCDIHNNTCPGDGPCPTPSIPAC</sequence>
<feature type="region of interest" description="Disordered" evidence="6">
    <location>
        <begin position="27"/>
        <end position="67"/>
    </location>
</feature>
<evidence type="ECO:0000256" key="5">
    <source>
        <dbReference type="ARBA" id="ARBA00034321"/>
    </source>
</evidence>
<dbReference type="Pfam" id="PF12115">
    <property type="entry name" value="Salp15"/>
    <property type="match status" value="1"/>
</dbReference>
<dbReference type="AlphaFoldDB" id="A0A0K8R9Z3"/>
<evidence type="ECO:0000256" key="3">
    <source>
        <dbReference type="ARBA" id="ARBA00022729"/>
    </source>
</evidence>
<protein>
    <submittedName>
        <fullName evidence="8">Putative ixodes 8-cys protein</fullName>
    </submittedName>
</protein>
<evidence type="ECO:0000313" key="8">
    <source>
        <dbReference type="EMBL" id="JAA67668.1"/>
    </source>
</evidence>
<comment type="subcellular location">
    <subcellularLocation>
        <location evidence="1">Secreted</location>
    </subcellularLocation>
</comment>
<dbReference type="GO" id="GO:0005576">
    <property type="term" value="C:extracellular region"/>
    <property type="evidence" value="ECO:0007669"/>
    <property type="project" value="UniProtKB-SubCell"/>
</dbReference>
<keyword evidence="2" id="KW-0964">Secreted</keyword>
<evidence type="ECO:0000256" key="7">
    <source>
        <dbReference type="SAM" id="SignalP"/>
    </source>
</evidence>
<dbReference type="EMBL" id="GADI01006140">
    <property type="protein sequence ID" value="JAA67668.1"/>
    <property type="molecule type" value="mRNA"/>
</dbReference>
<feature type="compositionally biased region" description="Low complexity" evidence="6">
    <location>
        <begin position="43"/>
        <end position="52"/>
    </location>
</feature>
<evidence type="ECO:0000256" key="1">
    <source>
        <dbReference type="ARBA" id="ARBA00004613"/>
    </source>
</evidence>
<evidence type="ECO:0000256" key="6">
    <source>
        <dbReference type="SAM" id="MobiDB-lite"/>
    </source>
</evidence>
<proteinExistence type="evidence at transcript level"/>
<name>A0A0K8R9Z3_IXORI</name>
<organism evidence="8">
    <name type="scientific">Ixodes ricinus</name>
    <name type="common">Common tick</name>
    <name type="synonym">Acarus ricinus</name>
    <dbReference type="NCBI Taxonomy" id="34613"/>
    <lineage>
        <taxon>Eukaryota</taxon>
        <taxon>Metazoa</taxon>
        <taxon>Ecdysozoa</taxon>
        <taxon>Arthropoda</taxon>
        <taxon>Chelicerata</taxon>
        <taxon>Arachnida</taxon>
        <taxon>Acari</taxon>
        <taxon>Parasitiformes</taxon>
        <taxon>Ixodida</taxon>
        <taxon>Ixodoidea</taxon>
        <taxon>Ixodidae</taxon>
        <taxon>Ixodinae</taxon>
        <taxon>Ixodes</taxon>
    </lineage>
</organism>
<feature type="signal peptide" evidence="7">
    <location>
        <begin position="1"/>
        <end position="21"/>
    </location>
</feature>
<keyword evidence="3 7" id="KW-0732">Signal</keyword>
<accession>A0A0K8R9Z3</accession>
<evidence type="ECO:0000256" key="2">
    <source>
        <dbReference type="ARBA" id="ARBA00022525"/>
    </source>
</evidence>
<comment type="similarity">
    <text evidence="5">Belongs to the salp15 family.</text>
</comment>
<evidence type="ECO:0000256" key="4">
    <source>
        <dbReference type="ARBA" id="ARBA00023180"/>
    </source>
</evidence>
<feature type="chain" id="PRO_5005516484" evidence="7">
    <location>
        <begin position="22"/>
        <end position="172"/>
    </location>
</feature>